<comment type="caution">
    <text evidence="3">The sequence shown here is derived from an EMBL/GenBank/DDBJ whole genome shotgun (WGS) entry which is preliminary data.</text>
</comment>
<dbReference type="EMBL" id="MU853347">
    <property type="protein sequence ID" value="KAK4111194.1"/>
    <property type="molecule type" value="Genomic_DNA"/>
</dbReference>
<evidence type="ECO:0000256" key="1">
    <source>
        <dbReference type="SAM" id="MobiDB-lite"/>
    </source>
</evidence>
<keyword evidence="2" id="KW-0812">Transmembrane</keyword>
<keyword evidence="2" id="KW-1133">Transmembrane helix</keyword>
<reference evidence="3" key="2">
    <citation type="submission" date="2023-05" db="EMBL/GenBank/DDBJ databases">
        <authorList>
            <consortium name="Lawrence Berkeley National Laboratory"/>
            <person name="Steindorff A."/>
            <person name="Hensen N."/>
            <person name="Bonometti L."/>
            <person name="Westerberg I."/>
            <person name="Brannstrom I.O."/>
            <person name="Guillou S."/>
            <person name="Cros-Aarteil S."/>
            <person name="Calhoun S."/>
            <person name="Haridas S."/>
            <person name="Kuo A."/>
            <person name="Mondo S."/>
            <person name="Pangilinan J."/>
            <person name="Riley R."/>
            <person name="Labutti K."/>
            <person name="Andreopoulos B."/>
            <person name="Lipzen A."/>
            <person name="Chen C."/>
            <person name="Yanf M."/>
            <person name="Daum C."/>
            <person name="Ng V."/>
            <person name="Clum A."/>
            <person name="Ohm R."/>
            <person name="Martin F."/>
            <person name="Silar P."/>
            <person name="Natvig D."/>
            <person name="Lalanne C."/>
            <person name="Gautier V."/>
            <person name="Ament-Velasquez S.L."/>
            <person name="Kruys A."/>
            <person name="Hutchinson M.I."/>
            <person name="Powell A.J."/>
            <person name="Barry K."/>
            <person name="Miller A.N."/>
            <person name="Grigoriev I.V."/>
            <person name="Debuchy R."/>
            <person name="Gladieux P."/>
            <person name="Thoren M.H."/>
            <person name="Johannesson H."/>
        </authorList>
    </citation>
    <scope>NUCLEOTIDE SEQUENCE</scope>
    <source>
        <strain evidence="3">CBS 508.74</strain>
    </source>
</reference>
<feature type="region of interest" description="Disordered" evidence="1">
    <location>
        <begin position="189"/>
        <end position="212"/>
    </location>
</feature>
<feature type="region of interest" description="Disordered" evidence="1">
    <location>
        <begin position="88"/>
        <end position="137"/>
    </location>
</feature>
<proteinExistence type="predicted"/>
<evidence type="ECO:0000256" key="2">
    <source>
        <dbReference type="SAM" id="Phobius"/>
    </source>
</evidence>
<dbReference type="AlphaFoldDB" id="A0AAN6TBA0"/>
<protein>
    <submittedName>
        <fullName evidence="3">Uncharacterized protein</fullName>
    </submittedName>
</protein>
<evidence type="ECO:0000313" key="3">
    <source>
        <dbReference type="EMBL" id="KAK4111194.1"/>
    </source>
</evidence>
<feature type="transmembrane region" description="Helical" evidence="2">
    <location>
        <begin position="27"/>
        <end position="44"/>
    </location>
</feature>
<dbReference type="RefSeq" id="XP_064668764.1">
    <property type="nucleotide sequence ID" value="XM_064808753.1"/>
</dbReference>
<feature type="compositionally biased region" description="Basic residues" evidence="1">
    <location>
        <begin position="88"/>
        <end position="100"/>
    </location>
</feature>
<organism evidence="3 4">
    <name type="scientific">Canariomyces notabilis</name>
    <dbReference type="NCBI Taxonomy" id="2074819"/>
    <lineage>
        <taxon>Eukaryota</taxon>
        <taxon>Fungi</taxon>
        <taxon>Dikarya</taxon>
        <taxon>Ascomycota</taxon>
        <taxon>Pezizomycotina</taxon>
        <taxon>Sordariomycetes</taxon>
        <taxon>Sordariomycetidae</taxon>
        <taxon>Sordariales</taxon>
        <taxon>Chaetomiaceae</taxon>
        <taxon>Canariomyces</taxon>
    </lineage>
</organism>
<sequence length="212" mass="23051">MEIIASSWFFLGLSRLAQDMALSWLIGRTVIVTVCLLALAAGLLRHRPGQDLQNSNSAITLSETRANVKKSTTHDACLGHQIDRHPHFKSRQMSRGKRNGWLRTPSALQPIRAPNGGPSPHTRDKGCGPAGHGHGAAVRRQSPGLPLVEHYAIFRSVRDGDLRKLRQMAGSSTALDILSSMNVSEGASLISHNSSGRRGGRKLRRWDDGATT</sequence>
<accession>A0AAN6TBA0</accession>
<dbReference type="Proteomes" id="UP001302812">
    <property type="component" value="Unassembled WGS sequence"/>
</dbReference>
<keyword evidence="4" id="KW-1185">Reference proteome</keyword>
<evidence type="ECO:0000313" key="4">
    <source>
        <dbReference type="Proteomes" id="UP001302812"/>
    </source>
</evidence>
<keyword evidence="2" id="KW-0472">Membrane</keyword>
<reference evidence="3" key="1">
    <citation type="journal article" date="2023" name="Mol. Phylogenet. Evol.">
        <title>Genome-scale phylogeny and comparative genomics of the fungal order Sordariales.</title>
        <authorList>
            <person name="Hensen N."/>
            <person name="Bonometti L."/>
            <person name="Westerberg I."/>
            <person name="Brannstrom I.O."/>
            <person name="Guillou S."/>
            <person name="Cros-Aarteil S."/>
            <person name="Calhoun S."/>
            <person name="Haridas S."/>
            <person name="Kuo A."/>
            <person name="Mondo S."/>
            <person name="Pangilinan J."/>
            <person name="Riley R."/>
            <person name="LaButti K."/>
            <person name="Andreopoulos B."/>
            <person name="Lipzen A."/>
            <person name="Chen C."/>
            <person name="Yan M."/>
            <person name="Daum C."/>
            <person name="Ng V."/>
            <person name="Clum A."/>
            <person name="Steindorff A."/>
            <person name="Ohm R.A."/>
            <person name="Martin F."/>
            <person name="Silar P."/>
            <person name="Natvig D.O."/>
            <person name="Lalanne C."/>
            <person name="Gautier V."/>
            <person name="Ament-Velasquez S.L."/>
            <person name="Kruys A."/>
            <person name="Hutchinson M.I."/>
            <person name="Powell A.J."/>
            <person name="Barry K."/>
            <person name="Miller A.N."/>
            <person name="Grigoriev I.V."/>
            <person name="Debuchy R."/>
            <person name="Gladieux P."/>
            <person name="Hiltunen Thoren M."/>
            <person name="Johannesson H."/>
        </authorList>
    </citation>
    <scope>NUCLEOTIDE SEQUENCE</scope>
    <source>
        <strain evidence="3">CBS 508.74</strain>
    </source>
</reference>
<name>A0AAN6TBA0_9PEZI</name>
<gene>
    <name evidence="3" type="ORF">N656DRAFT_175349</name>
</gene>
<dbReference type="GeneID" id="89932876"/>